<dbReference type="InterPro" id="IPR050131">
    <property type="entry name" value="Peptidase_S8_subtilisin-like"/>
</dbReference>
<feature type="active site" description="Charge relay system" evidence="5 6">
    <location>
        <position position="237"/>
    </location>
</feature>
<keyword evidence="4 6" id="KW-0720">Serine protease</keyword>
<evidence type="ECO:0000259" key="10">
    <source>
        <dbReference type="Pfam" id="PF00082"/>
    </source>
</evidence>
<dbReference type="Proteomes" id="UP000637819">
    <property type="component" value="Chromosome"/>
</dbReference>
<comment type="similarity">
    <text evidence="1 6 7">Belongs to the peptidase S8 family.</text>
</comment>
<evidence type="ECO:0000256" key="5">
    <source>
        <dbReference type="PIRSR" id="PIRSR615500-1"/>
    </source>
</evidence>
<keyword evidence="9" id="KW-0812">Transmembrane</keyword>
<keyword evidence="11" id="KW-0121">Carboxypeptidase</keyword>
<evidence type="ECO:0000313" key="12">
    <source>
        <dbReference type="Proteomes" id="UP000637819"/>
    </source>
</evidence>
<dbReference type="SUPFAM" id="SSF49464">
    <property type="entry name" value="Carboxypeptidase regulatory domain-like"/>
    <property type="match status" value="3"/>
</dbReference>
<feature type="compositionally biased region" description="Polar residues" evidence="8">
    <location>
        <begin position="171"/>
        <end position="180"/>
    </location>
</feature>
<dbReference type="InterPro" id="IPR023828">
    <property type="entry name" value="Peptidase_S8_Ser-AS"/>
</dbReference>
<evidence type="ECO:0000256" key="3">
    <source>
        <dbReference type="ARBA" id="ARBA00022801"/>
    </source>
</evidence>
<dbReference type="Pfam" id="PF13620">
    <property type="entry name" value="CarboxypepD_reg"/>
    <property type="match status" value="3"/>
</dbReference>
<dbReference type="GO" id="GO:0006508">
    <property type="term" value="P:proteolysis"/>
    <property type="evidence" value="ECO:0007669"/>
    <property type="project" value="UniProtKB-KW"/>
</dbReference>
<evidence type="ECO:0000313" key="11">
    <source>
        <dbReference type="EMBL" id="QRV13630.1"/>
    </source>
</evidence>
<sequence length="967" mass="98652">MSGFSIFRRRLIVVSLAVVLCTSLLFPIGLAAGSDQLADAATTRDAATQQPADGATAVERSKPAQIDLALGDADGIVEVIVRLESDRTTTISTGETKPAALRAAADDSQTSLERVAETTAGLDIERQFWLANAALVAVDTDRVALETVGSIDGVVEIHADAAVELAAGATASNPNASTVGPRSGPTANGSTMTNGSSTAAAAGFGGAYTYGLEQLSVPAAQEKYGARGDGATVAVLDTGVDDSHPDVTVDAWRDFSGKSSTPVDYNGHGTHVAGTIGGGDASGTQIGVAPEVDLLAGAVLTDCANGRCVGRTSDVISGMQWAVDNGADVISLSLGSEGYTASYISAVRNAKASGTVVVAGAGNGGDGVSSSPGNVYDAISAGATDERKRVAGFSSGQVVDTLDAWGWHAPSEWPSSYIVPTVTAPGERVLSASPDGGYVRKSGTSMATPHVAGVIALLQGATDRHLEPDEIKAALTETAAKPAVKSDDQDTRYGHGIIDAAAALEESGSFATVEGTVTDTVTDKPIADATVTLERDDGTVFETTTDLYGQYELKGVTGDREYALAVAADGYETSSETRFVPADETTTADVSLAGDGELEVSLADDQFGDGISNGTVTATAWFGTYPARHEGNGRYVVRDVPTRGEYTLTATAPGYDDRERDVTLAKSGTHVTERFELAGDATLEIAAEDAVTGTPISNATVVIERSDGASFGAADPTDGTGTVAVTVPGTDEEYTICVDAAGYEMGTESRIVSSRDDTDVDFALEGDGVLEVILEDAQFGDGIADATVDATGHQGTYSGVHTAHGTYRIESVPGDDEYAVNVSAAGYVDETLSMEIDSNRTARERAILEGDATLSVTVTDEDGDPIDGATVTIERPGGTSFAVANETDSDGTLETTVPGTGAGYAVEVGAEGYESESVTTEEISSGATESVTVAMTAADNGVPGFGIAGGVIALVTALVVGISRRTP</sequence>
<dbReference type="EMBL" id="CP069188">
    <property type="protein sequence ID" value="QRV13630.1"/>
    <property type="molecule type" value="Genomic_DNA"/>
</dbReference>
<gene>
    <name evidence="11" type="ORF">JMJ58_11745</name>
</gene>
<feature type="active site" description="Charge relay system" evidence="5 6">
    <location>
        <position position="445"/>
    </location>
</feature>
<evidence type="ECO:0000256" key="4">
    <source>
        <dbReference type="ARBA" id="ARBA00022825"/>
    </source>
</evidence>
<dbReference type="InterPro" id="IPR022398">
    <property type="entry name" value="Peptidase_S8_His-AS"/>
</dbReference>
<evidence type="ECO:0000256" key="9">
    <source>
        <dbReference type="SAM" id="Phobius"/>
    </source>
</evidence>
<dbReference type="PRINTS" id="PR00723">
    <property type="entry name" value="SUBTILISIN"/>
</dbReference>
<dbReference type="GO" id="GO:0004252">
    <property type="term" value="F:serine-type endopeptidase activity"/>
    <property type="evidence" value="ECO:0007669"/>
    <property type="project" value="UniProtKB-UniRule"/>
</dbReference>
<keyword evidence="2 6" id="KW-0645">Protease</keyword>
<keyword evidence="12" id="KW-1185">Reference proteome</keyword>
<dbReference type="SUPFAM" id="SSF52743">
    <property type="entry name" value="Subtilisin-like"/>
    <property type="match status" value="1"/>
</dbReference>
<dbReference type="PROSITE" id="PS00138">
    <property type="entry name" value="SUBTILASE_SER"/>
    <property type="match status" value="1"/>
</dbReference>
<evidence type="ECO:0000256" key="8">
    <source>
        <dbReference type="SAM" id="MobiDB-lite"/>
    </source>
</evidence>
<dbReference type="InterPro" id="IPR015500">
    <property type="entry name" value="Peptidase_S8_subtilisin-rel"/>
</dbReference>
<dbReference type="OrthoDB" id="27270at2157"/>
<accession>A0A8T8DWL7</accession>
<dbReference type="SUPFAM" id="SSF49373">
    <property type="entry name" value="Invasin/intimin cell-adhesion fragments"/>
    <property type="match status" value="1"/>
</dbReference>
<protein>
    <submittedName>
        <fullName evidence="11">Carboxypeptidase regulatory-like domain-containing protein</fullName>
    </submittedName>
</protein>
<dbReference type="PANTHER" id="PTHR43806:SF11">
    <property type="entry name" value="CEREVISIN-RELATED"/>
    <property type="match status" value="1"/>
</dbReference>
<evidence type="ECO:0000256" key="7">
    <source>
        <dbReference type="RuleBase" id="RU003355"/>
    </source>
</evidence>
<reference evidence="11 12" key="1">
    <citation type="submission" date="2021-01" db="EMBL/GenBank/DDBJ databases">
        <title>Genome Sequence and Methylation Pattern of Haloterrigena salifodinae BOL5-1, An Extremely Halophilic Archaeon from a Bolivian Salt Mine.</title>
        <authorList>
            <person name="DasSarma P."/>
            <person name="Anton B.P."/>
            <person name="DasSarma S.L."/>
            <person name="von Ehrenheim H.A.L."/>
            <person name="Martinez F.L."/>
            <person name="Guzman D."/>
            <person name="Roberts R.J."/>
            <person name="DasSarma S."/>
        </authorList>
    </citation>
    <scope>NUCLEOTIDE SEQUENCE [LARGE SCALE GENOMIC DNA]</scope>
    <source>
        <strain evidence="11 12">BOL5-1</strain>
    </source>
</reference>
<evidence type="ECO:0000256" key="6">
    <source>
        <dbReference type="PROSITE-ProRule" id="PRU01240"/>
    </source>
</evidence>
<dbReference type="PROSITE" id="PS00136">
    <property type="entry name" value="SUBTILASE_ASP"/>
    <property type="match status" value="1"/>
</dbReference>
<proteinExistence type="inferred from homology"/>
<feature type="active site" description="Charge relay system" evidence="5 6">
    <location>
        <position position="268"/>
    </location>
</feature>
<evidence type="ECO:0000256" key="1">
    <source>
        <dbReference type="ARBA" id="ARBA00011073"/>
    </source>
</evidence>
<evidence type="ECO:0000256" key="2">
    <source>
        <dbReference type="ARBA" id="ARBA00022670"/>
    </source>
</evidence>
<dbReference type="Pfam" id="PF00082">
    <property type="entry name" value="Peptidase_S8"/>
    <property type="match status" value="1"/>
</dbReference>
<dbReference type="Gene3D" id="3.40.50.200">
    <property type="entry name" value="Peptidase S8/S53 domain"/>
    <property type="match status" value="1"/>
</dbReference>
<feature type="domain" description="Peptidase S8/S53" evidence="10">
    <location>
        <begin position="228"/>
        <end position="496"/>
    </location>
</feature>
<keyword evidence="9" id="KW-1133">Transmembrane helix</keyword>
<dbReference type="GO" id="GO:0004180">
    <property type="term" value="F:carboxypeptidase activity"/>
    <property type="evidence" value="ECO:0007669"/>
    <property type="project" value="UniProtKB-KW"/>
</dbReference>
<dbReference type="PROSITE" id="PS00137">
    <property type="entry name" value="SUBTILASE_HIS"/>
    <property type="match status" value="1"/>
</dbReference>
<dbReference type="KEGG" id="hsal:JMJ58_11745"/>
<keyword evidence="9" id="KW-0472">Membrane</keyword>
<dbReference type="PANTHER" id="PTHR43806">
    <property type="entry name" value="PEPTIDASE S8"/>
    <property type="match status" value="1"/>
</dbReference>
<keyword evidence="3 6" id="KW-0378">Hydrolase</keyword>
<dbReference type="InterPro" id="IPR000209">
    <property type="entry name" value="Peptidase_S8/S53_dom"/>
</dbReference>
<feature type="region of interest" description="Disordered" evidence="8">
    <location>
        <begin position="171"/>
        <end position="194"/>
    </location>
</feature>
<dbReference type="AlphaFoldDB" id="A0A8T8DWL7"/>
<dbReference type="InterPro" id="IPR008964">
    <property type="entry name" value="Invasin/intimin_cell_adhesion"/>
</dbReference>
<organism evidence="11 12">
    <name type="scientific">Haloterrigena salifodinae</name>
    <dbReference type="NCBI Taxonomy" id="2675099"/>
    <lineage>
        <taxon>Archaea</taxon>
        <taxon>Methanobacteriati</taxon>
        <taxon>Methanobacteriota</taxon>
        <taxon>Stenosarchaea group</taxon>
        <taxon>Halobacteria</taxon>
        <taxon>Halobacteriales</taxon>
        <taxon>Natrialbaceae</taxon>
        <taxon>Haloterrigena</taxon>
    </lineage>
</organism>
<feature type="transmembrane region" description="Helical" evidence="9">
    <location>
        <begin position="942"/>
        <end position="962"/>
    </location>
</feature>
<dbReference type="InterPro" id="IPR023827">
    <property type="entry name" value="Peptidase_S8_Asp-AS"/>
</dbReference>
<dbReference type="InterPro" id="IPR036852">
    <property type="entry name" value="Peptidase_S8/S53_dom_sf"/>
</dbReference>
<name>A0A8T8DWL7_9EURY</name>
<dbReference type="Gene3D" id="2.60.40.1120">
    <property type="entry name" value="Carboxypeptidase-like, regulatory domain"/>
    <property type="match status" value="5"/>
</dbReference>
<dbReference type="InterPro" id="IPR008969">
    <property type="entry name" value="CarboxyPept-like_regulatory"/>
</dbReference>
<dbReference type="PROSITE" id="PS51892">
    <property type="entry name" value="SUBTILASE"/>
    <property type="match status" value="1"/>
</dbReference>